<gene>
    <name evidence="1" type="ORF">BBI00_16770</name>
</gene>
<dbReference type="EMBL" id="MAYG01000012">
    <property type="protein sequence ID" value="OCA71372.1"/>
    <property type="molecule type" value="Genomic_DNA"/>
</dbReference>
<evidence type="ECO:0000313" key="1">
    <source>
        <dbReference type="EMBL" id="OCA71372.1"/>
    </source>
</evidence>
<dbReference type="Proteomes" id="UP000093432">
    <property type="component" value="Unassembled WGS sequence"/>
</dbReference>
<organism evidence="1 2">
    <name type="scientific">Chryseobacterium arthrosphaerae</name>
    <dbReference type="NCBI Taxonomy" id="651561"/>
    <lineage>
        <taxon>Bacteria</taxon>
        <taxon>Pseudomonadati</taxon>
        <taxon>Bacteroidota</taxon>
        <taxon>Flavobacteriia</taxon>
        <taxon>Flavobacteriales</taxon>
        <taxon>Weeksellaceae</taxon>
        <taxon>Chryseobacterium group</taxon>
        <taxon>Chryseobacterium</taxon>
    </lineage>
</organism>
<name>A0A1B8ZIE3_9FLAO</name>
<proteinExistence type="predicted"/>
<sequence>MKQGFQLIIPFRKSCLFILYLQSGKRNYNIILTIIRHIMDNQIVWQFNCLNNSNLQINRIKK</sequence>
<dbReference type="AlphaFoldDB" id="A0A1B8ZIE3"/>
<comment type="caution">
    <text evidence="1">The sequence shown here is derived from an EMBL/GenBank/DDBJ whole genome shotgun (WGS) entry which is preliminary data.</text>
</comment>
<accession>A0A1B8ZIE3</accession>
<evidence type="ECO:0000313" key="2">
    <source>
        <dbReference type="Proteomes" id="UP000093432"/>
    </source>
</evidence>
<reference evidence="2" key="1">
    <citation type="submission" date="2016-07" db="EMBL/GenBank/DDBJ databases">
        <authorList>
            <person name="Florea S."/>
            <person name="Webb J.S."/>
            <person name="Jaromczyk J."/>
            <person name="Schardl C.L."/>
        </authorList>
    </citation>
    <scope>NUCLEOTIDE SEQUENCE [LARGE SCALE GENOMIC DNA]</scope>
    <source>
        <strain evidence="2">CC-VM-7</strain>
    </source>
</reference>
<protein>
    <submittedName>
        <fullName evidence="1">Uncharacterized protein</fullName>
    </submittedName>
</protein>